<gene>
    <name evidence="3" type="ORF">UFOVP1007_40</name>
    <name evidence="4" type="ORF">UFOVP1159_40</name>
    <name evidence="2" type="ORF">UFOVP927_23</name>
</gene>
<sequence length="144" mass="15971">MSPEAQRTQSAFNAWCPGSGRAWEDIGLAKLCFYAGFAAATEQAEAASPDNSTVSAEEIYAAYPRKVGKQGAIKAIKRLAFHNISPGWLLERTKAYAEATSRWPAEDRQYIPHPATWFNRGSYDDDPKEWERGTAPASQFSQSH</sequence>
<evidence type="ECO:0000256" key="1">
    <source>
        <dbReference type="SAM" id="MobiDB-lite"/>
    </source>
</evidence>
<name>A0A6J5PW63_9CAUD</name>
<feature type="region of interest" description="Disordered" evidence="1">
    <location>
        <begin position="122"/>
        <end position="144"/>
    </location>
</feature>
<proteinExistence type="predicted"/>
<evidence type="ECO:0000313" key="2">
    <source>
        <dbReference type="EMBL" id="CAB4171714.1"/>
    </source>
</evidence>
<dbReference type="EMBL" id="LR796868">
    <property type="protein sequence ID" value="CAB4171714.1"/>
    <property type="molecule type" value="Genomic_DNA"/>
</dbReference>
<dbReference type="EMBL" id="LR797108">
    <property type="protein sequence ID" value="CAB4187531.1"/>
    <property type="molecule type" value="Genomic_DNA"/>
</dbReference>
<feature type="compositionally biased region" description="Basic and acidic residues" evidence="1">
    <location>
        <begin position="122"/>
        <end position="132"/>
    </location>
</feature>
<dbReference type="EMBL" id="LR796958">
    <property type="protein sequence ID" value="CAB4178235.1"/>
    <property type="molecule type" value="Genomic_DNA"/>
</dbReference>
<organism evidence="2">
    <name type="scientific">uncultured Caudovirales phage</name>
    <dbReference type="NCBI Taxonomy" id="2100421"/>
    <lineage>
        <taxon>Viruses</taxon>
        <taxon>Duplodnaviria</taxon>
        <taxon>Heunggongvirae</taxon>
        <taxon>Uroviricota</taxon>
        <taxon>Caudoviricetes</taxon>
        <taxon>Peduoviridae</taxon>
        <taxon>Maltschvirus</taxon>
        <taxon>Maltschvirus maltsch</taxon>
    </lineage>
</organism>
<protein>
    <submittedName>
        <fullName evidence="2">Uncharacterized protein</fullName>
    </submittedName>
</protein>
<evidence type="ECO:0000313" key="4">
    <source>
        <dbReference type="EMBL" id="CAB4187531.1"/>
    </source>
</evidence>
<reference evidence="2" key="1">
    <citation type="submission" date="2020-05" db="EMBL/GenBank/DDBJ databases">
        <authorList>
            <person name="Chiriac C."/>
            <person name="Salcher M."/>
            <person name="Ghai R."/>
            <person name="Kavagutti S V."/>
        </authorList>
    </citation>
    <scope>NUCLEOTIDE SEQUENCE</scope>
</reference>
<accession>A0A6J5PW63</accession>
<evidence type="ECO:0000313" key="3">
    <source>
        <dbReference type="EMBL" id="CAB4178235.1"/>
    </source>
</evidence>